<dbReference type="InterPro" id="IPR004671">
    <property type="entry name" value="Na+/H+_antiporter_NhaB"/>
</dbReference>
<dbReference type="GO" id="GO:0015385">
    <property type="term" value="F:sodium:proton antiporter activity"/>
    <property type="evidence" value="ECO:0007669"/>
    <property type="project" value="UniProtKB-UniRule"/>
</dbReference>
<dbReference type="GO" id="GO:0005886">
    <property type="term" value="C:plasma membrane"/>
    <property type="evidence" value="ECO:0007669"/>
    <property type="project" value="UniProtKB-SubCell"/>
</dbReference>
<keyword evidence="3 13" id="KW-0813">Transport</keyword>
<keyword evidence="6" id="KW-0997">Cell inner membrane</keyword>
<evidence type="ECO:0000256" key="5">
    <source>
        <dbReference type="ARBA" id="ARBA00022475"/>
    </source>
</evidence>
<evidence type="ECO:0000313" key="15">
    <source>
        <dbReference type="EMBL" id="TVZ71696.1"/>
    </source>
</evidence>
<keyword evidence="5 13" id="KW-1003">Cell membrane</keyword>
<evidence type="ECO:0000256" key="2">
    <source>
        <dbReference type="ARBA" id="ARBA00006036"/>
    </source>
</evidence>
<keyword evidence="10 13" id="KW-0406">Ion transport</keyword>
<feature type="transmembrane region" description="Helical" evidence="13">
    <location>
        <begin position="60"/>
        <end position="79"/>
    </location>
</feature>
<feature type="transmembrane region" description="Helical" evidence="13">
    <location>
        <begin position="170"/>
        <end position="203"/>
    </location>
</feature>
<evidence type="ECO:0000256" key="11">
    <source>
        <dbReference type="ARBA" id="ARBA00023136"/>
    </source>
</evidence>
<evidence type="ECO:0000256" key="14">
    <source>
        <dbReference type="NCBIfam" id="TIGR00774"/>
    </source>
</evidence>
<feature type="transmembrane region" description="Helical" evidence="13">
    <location>
        <begin position="521"/>
        <end position="540"/>
    </location>
</feature>
<keyword evidence="7 13" id="KW-0812">Transmembrane</keyword>
<evidence type="ECO:0000256" key="7">
    <source>
        <dbReference type="ARBA" id="ARBA00022692"/>
    </source>
</evidence>
<reference evidence="15" key="2">
    <citation type="submission" date="2019-08" db="EMBL/GenBank/DDBJ databases">
        <title>Investigation of anaerobic lignin degradation for improved lignocellulosic biofuels.</title>
        <authorList>
            <person name="Deangelis K.PhD."/>
        </authorList>
    </citation>
    <scope>NUCLEOTIDE SEQUENCE [LARGE SCALE GENOMIC DNA]</scope>
    <source>
        <strain evidence="15">128R</strain>
    </source>
</reference>
<feature type="transmembrane region" description="Helical" evidence="13">
    <location>
        <begin position="342"/>
        <end position="358"/>
    </location>
</feature>
<keyword evidence="4 13" id="KW-0050">Antiport</keyword>
<keyword evidence="9 13" id="KW-0915">Sodium</keyword>
<comment type="caution">
    <text evidence="15">The sequence shown here is derived from an EMBL/GenBank/DDBJ whole genome shotgun (WGS) entry which is preliminary data.</text>
</comment>
<dbReference type="AlphaFoldDB" id="A0A542D2F1"/>
<evidence type="ECO:0000256" key="13">
    <source>
        <dbReference type="HAMAP-Rule" id="MF_01599"/>
    </source>
</evidence>
<evidence type="ECO:0000256" key="8">
    <source>
        <dbReference type="ARBA" id="ARBA00022989"/>
    </source>
</evidence>
<feature type="transmembrane region" description="Helical" evidence="13">
    <location>
        <begin position="393"/>
        <end position="411"/>
    </location>
</feature>
<feature type="transmembrane region" description="Helical" evidence="13">
    <location>
        <begin position="288"/>
        <end position="311"/>
    </location>
</feature>
<proteinExistence type="inferred from homology"/>
<evidence type="ECO:0000256" key="12">
    <source>
        <dbReference type="ARBA" id="ARBA00023201"/>
    </source>
</evidence>
<accession>A0A542D2F1</accession>
<comment type="subcellular location">
    <subcellularLocation>
        <location evidence="1 13">Cell membrane</location>
        <topology evidence="1 13">Multi-pass membrane protein</topology>
    </subcellularLocation>
</comment>
<evidence type="ECO:0000256" key="6">
    <source>
        <dbReference type="ARBA" id="ARBA00022519"/>
    </source>
</evidence>
<comment type="caution">
    <text evidence="13">Lacks conserved residue(s) required for the propagation of feature annotation.</text>
</comment>
<dbReference type="NCBIfam" id="TIGR00774">
    <property type="entry name" value="NhaB"/>
    <property type="match status" value="1"/>
</dbReference>
<evidence type="ECO:0000256" key="4">
    <source>
        <dbReference type="ARBA" id="ARBA00022449"/>
    </source>
</evidence>
<comment type="similarity">
    <text evidence="2 13">Belongs to the NhaB Na(+)/H(+) (TC 2.A.34) antiporter family.</text>
</comment>
<comment type="function">
    <text evidence="13">Na(+)/H(+) antiporter that extrudes sodium in exchange for external protons.</text>
</comment>
<dbReference type="EMBL" id="VISQ01000001">
    <property type="protein sequence ID" value="TVZ71696.1"/>
    <property type="molecule type" value="Genomic_DNA"/>
</dbReference>
<keyword evidence="11 13" id="KW-0472">Membrane</keyword>
<evidence type="ECO:0000256" key="1">
    <source>
        <dbReference type="ARBA" id="ARBA00004651"/>
    </source>
</evidence>
<keyword evidence="12 13" id="KW-0739">Sodium transport</keyword>
<dbReference type="Pfam" id="PF06450">
    <property type="entry name" value="NhaB"/>
    <property type="match status" value="1"/>
</dbReference>
<comment type="catalytic activity">
    <reaction evidence="13">
        <text>2 Na(+)(in) + 3 H(+)(out) = 2 Na(+)(out) + 3 H(+)(in)</text>
        <dbReference type="Rhea" id="RHEA:29247"/>
        <dbReference type="ChEBI" id="CHEBI:15378"/>
        <dbReference type="ChEBI" id="CHEBI:29101"/>
    </reaction>
</comment>
<feature type="transmembrane region" description="Helical" evidence="13">
    <location>
        <begin position="12"/>
        <end position="31"/>
    </location>
</feature>
<reference evidence="15" key="1">
    <citation type="submission" date="2019-06" db="EMBL/GenBank/DDBJ databases">
        <authorList>
            <person name="Deangelis K."/>
            <person name="Huntemann M."/>
            <person name="Clum A."/>
            <person name="Pillay M."/>
            <person name="Palaniappan K."/>
            <person name="Varghese N."/>
            <person name="Mikhailova N."/>
            <person name="Stamatis D."/>
            <person name="Reddy T."/>
            <person name="Daum C."/>
            <person name="Shapiro N."/>
            <person name="Ivanova N."/>
            <person name="Kyrpides N."/>
            <person name="Woyke T."/>
        </authorList>
    </citation>
    <scope>NUCLEOTIDE SEQUENCE [LARGE SCALE GENOMIC DNA]</scope>
    <source>
        <strain evidence="15">128R</strain>
    </source>
</reference>
<sequence>MCKKTASSKFPSVASTFIASCPLPLLGYSALTHFKVSQNNMNMTARSALVKNFLGAAPDWYKLAILSFLVINPLVFFLVNPFMAGWLLVVEFIFTLAMALKCYPLQPGGLLAIEAVLIGMTSPAHVSEEISNNLDVLLLLVFMVAGIYFMKQLLLFVFTKLLLNIRSKMLLSLAFCASAALLSAFLDALTVVAVVISVGMGFYSIYHNVASNQPSNDFDISDDSSIENPDHKEILEQFRAFLRSLLMHAGIGTALGGVMTMVGEPQNLIIAKTAGWGFIEFFLRMSPITLPVFVCGLLVCLMVERFAVFGYGTKLPERVREVLKEFDRKNSAKRTQQEKMKLVAQALIGVWLVVALALHLAEVGLIGLSVIILATSLCGVTDEHAIGKAFQEALPFTALLTVFFTVVAVIIEQHLFSPVIQFVLQAQPETQLSLFYLFNGLLSSVSDNVFVGTVYINEARAALESGLLSLKQFEMLAVAINTGTNLPSVATPNGQAAFLFLLTSALAPLVRLSYGRMVWMALPYTVVLTLVGLLCVQYTLAPATDMLTQWHWITLPPLDAVAPTAAH</sequence>
<dbReference type="PANTHER" id="PTHR43302">
    <property type="entry name" value="TRANSPORTER ARSB-RELATED"/>
    <property type="match status" value="1"/>
</dbReference>
<gene>
    <name evidence="13" type="primary">nhaB</name>
    <name evidence="15" type="ORF">FHU10_4336</name>
</gene>
<dbReference type="PROSITE" id="PS51257">
    <property type="entry name" value="PROKAR_LIPOPROTEIN"/>
    <property type="match status" value="1"/>
</dbReference>
<dbReference type="PANTHER" id="PTHR43302:SF1">
    <property type="entry name" value="NA(+)_H(+) ANTIPORTER NHAB"/>
    <property type="match status" value="1"/>
</dbReference>
<dbReference type="NCBIfam" id="NF007093">
    <property type="entry name" value="PRK09547.1"/>
    <property type="match status" value="1"/>
</dbReference>
<evidence type="ECO:0000256" key="3">
    <source>
        <dbReference type="ARBA" id="ARBA00022448"/>
    </source>
</evidence>
<evidence type="ECO:0000256" key="10">
    <source>
        <dbReference type="ARBA" id="ARBA00023065"/>
    </source>
</evidence>
<protein>
    <recommendedName>
        <fullName evidence="13 14">Na(+)/H(+) antiporter NhaB</fullName>
    </recommendedName>
    <alternativeName>
        <fullName evidence="13">Sodium/proton antiporter NhaB</fullName>
    </alternativeName>
</protein>
<feature type="transmembrane region" description="Helical" evidence="13">
    <location>
        <begin position="136"/>
        <end position="158"/>
    </location>
</feature>
<keyword evidence="8 13" id="KW-1133">Transmembrane helix</keyword>
<name>A0A542D2F1_SERFO</name>
<evidence type="ECO:0000256" key="9">
    <source>
        <dbReference type="ARBA" id="ARBA00023053"/>
    </source>
</evidence>
<organism evidence="15">
    <name type="scientific">Serratia fonticola</name>
    <dbReference type="NCBI Taxonomy" id="47917"/>
    <lineage>
        <taxon>Bacteria</taxon>
        <taxon>Pseudomonadati</taxon>
        <taxon>Pseudomonadota</taxon>
        <taxon>Gammaproteobacteria</taxon>
        <taxon>Enterobacterales</taxon>
        <taxon>Yersiniaceae</taxon>
        <taxon>Serratia</taxon>
    </lineage>
</organism>
<dbReference type="HAMAP" id="MF_01599">
    <property type="entry name" value="NhaB"/>
    <property type="match status" value="1"/>
</dbReference>